<dbReference type="GO" id="GO:0016779">
    <property type="term" value="F:nucleotidyltransferase activity"/>
    <property type="evidence" value="ECO:0007669"/>
    <property type="project" value="UniProtKB-KW"/>
</dbReference>
<dbReference type="Pfam" id="PF01909">
    <property type="entry name" value="NTP_transf_2"/>
    <property type="match status" value="1"/>
</dbReference>
<dbReference type="PANTHER" id="PTHR33571:SF14">
    <property type="entry name" value="PROTEIN ADENYLYLTRANSFERASE MJ0435-RELATED"/>
    <property type="match status" value="1"/>
</dbReference>
<keyword evidence="12" id="KW-1185">Reference proteome</keyword>
<evidence type="ECO:0000256" key="2">
    <source>
        <dbReference type="ARBA" id="ARBA00022649"/>
    </source>
</evidence>
<keyword evidence="5" id="KW-0479">Metal-binding</keyword>
<keyword evidence="2" id="KW-1277">Toxin-antitoxin system</keyword>
<dbReference type="GO" id="GO:0046872">
    <property type="term" value="F:metal ion binding"/>
    <property type="evidence" value="ECO:0007669"/>
    <property type="project" value="UniProtKB-KW"/>
</dbReference>
<dbReference type="Proteomes" id="UP000019141">
    <property type="component" value="Unassembled WGS sequence"/>
</dbReference>
<dbReference type="InterPro" id="IPR043519">
    <property type="entry name" value="NT_sf"/>
</dbReference>
<name>W4LS60_ENTF1</name>
<comment type="caution">
    <text evidence="11">The sequence shown here is derived from an EMBL/GenBank/DDBJ whole genome shotgun (WGS) entry which is preliminary data.</text>
</comment>
<evidence type="ECO:0000256" key="1">
    <source>
        <dbReference type="ARBA" id="ARBA00001946"/>
    </source>
</evidence>
<evidence type="ECO:0000313" key="11">
    <source>
        <dbReference type="EMBL" id="ETX00586.1"/>
    </source>
</evidence>
<evidence type="ECO:0000256" key="8">
    <source>
        <dbReference type="ARBA" id="ARBA00022842"/>
    </source>
</evidence>
<evidence type="ECO:0000256" key="9">
    <source>
        <dbReference type="ARBA" id="ARBA00038276"/>
    </source>
</evidence>
<evidence type="ECO:0000256" key="6">
    <source>
        <dbReference type="ARBA" id="ARBA00022741"/>
    </source>
</evidence>
<dbReference type="Gene3D" id="3.30.460.10">
    <property type="entry name" value="Beta Polymerase, domain 2"/>
    <property type="match status" value="1"/>
</dbReference>
<dbReference type="InterPro" id="IPR002934">
    <property type="entry name" value="Polymerase_NTP_transf_dom"/>
</dbReference>
<comment type="cofactor">
    <cofactor evidence="1">
        <name>Mg(2+)</name>
        <dbReference type="ChEBI" id="CHEBI:18420"/>
    </cofactor>
</comment>
<evidence type="ECO:0000256" key="5">
    <source>
        <dbReference type="ARBA" id="ARBA00022723"/>
    </source>
</evidence>
<evidence type="ECO:0000259" key="10">
    <source>
        <dbReference type="Pfam" id="PF01909"/>
    </source>
</evidence>
<keyword evidence="7" id="KW-0067">ATP-binding</keyword>
<evidence type="ECO:0000256" key="7">
    <source>
        <dbReference type="ARBA" id="ARBA00022840"/>
    </source>
</evidence>
<dbReference type="CDD" id="cd05403">
    <property type="entry name" value="NT_KNTase_like"/>
    <property type="match status" value="1"/>
</dbReference>
<dbReference type="SUPFAM" id="SSF81301">
    <property type="entry name" value="Nucleotidyltransferase"/>
    <property type="match status" value="1"/>
</dbReference>
<reference evidence="11 12" key="1">
    <citation type="journal article" date="2014" name="Nature">
        <title>An environmental bacterial taxon with a large and distinct metabolic repertoire.</title>
        <authorList>
            <person name="Wilson M.C."/>
            <person name="Mori T."/>
            <person name="Ruckert C."/>
            <person name="Uria A.R."/>
            <person name="Helf M.J."/>
            <person name="Takada K."/>
            <person name="Gernert C."/>
            <person name="Steffens U.A."/>
            <person name="Heycke N."/>
            <person name="Schmitt S."/>
            <person name="Rinke C."/>
            <person name="Helfrich E.J."/>
            <person name="Brachmann A.O."/>
            <person name="Gurgui C."/>
            <person name="Wakimoto T."/>
            <person name="Kracht M."/>
            <person name="Crusemann M."/>
            <person name="Hentschel U."/>
            <person name="Abe I."/>
            <person name="Matsunaga S."/>
            <person name="Kalinowski J."/>
            <person name="Takeyama H."/>
            <person name="Piel J."/>
        </authorList>
    </citation>
    <scope>NUCLEOTIDE SEQUENCE [LARGE SCALE GENOMIC DNA]</scope>
    <source>
        <strain evidence="12">TSY1</strain>
    </source>
</reference>
<evidence type="ECO:0000256" key="4">
    <source>
        <dbReference type="ARBA" id="ARBA00022695"/>
    </source>
</evidence>
<gene>
    <name evidence="11" type="ORF">ETSY1_10700</name>
</gene>
<protein>
    <recommendedName>
        <fullName evidence="10">Polymerase nucleotidyl transferase domain-containing protein</fullName>
    </recommendedName>
</protein>
<keyword evidence="8" id="KW-0460">Magnesium</keyword>
<keyword evidence="3" id="KW-0808">Transferase</keyword>
<sequence length="98" mass="11040">MNLEEIKQVAVPACEAFRVKRLDLFGSLARGEGTSKSDVDLLVEFEEPDLHPSKRFFGLLHYLEDALGCDVDLLTINGLKNPYFRRNVLKARVNVYGG</sequence>
<comment type="similarity">
    <text evidence="9">Belongs to the MntA antitoxin family.</text>
</comment>
<keyword evidence="4" id="KW-0548">Nucleotidyltransferase</keyword>
<evidence type="ECO:0000256" key="3">
    <source>
        <dbReference type="ARBA" id="ARBA00022679"/>
    </source>
</evidence>
<proteinExistence type="inferred from homology"/>
<evidence type="ECO:0000313" key="12">
    <source>
        <dbReference type="Proteomes" id="UP000019141"/>
    </source>
</evidence>
<dbReference type="EMBL" id="AZHW01000323">
    <property type="protein sequence ID" value="ETX00586.1"/>
    <property type="molecule type" value="Genomic_DNA"/>
</dbReference>
<keyword evidence="6" id="KW-0547">Nucleotide-binding</keyword>
<dbReference type="GO" id="GO:0005524">
    <property type="term" value="F:ATP binding"/>
    <property type="evidence" value="ECO:0007669"/>
    <property type="project" value="UniProtKB-KW"/>
</dbReference>
<dbReference type="AlphaFoldDB" id="W4LS60"/>
<dbReference type="HOGENOM" id="CLU_130257_10_3_7"/>
<dbReference type="PANTHER" id="PTHR33571">
    <property type="entry name" value="SSL8005 PROTEIN"/>
    <property type="match status" value="1"/>
</dbReference>
<accession>W4LS60</accession>
<organism evidence="11 12">
    <name type="scientific">Entotheonella factor</name>
    <dbReference type="NCBI Taxonomy" id="1429438"/>
    <lineage>
        <taxon>Bacteria</taxon>
        <taxon>Pseudomonadati</taxon>
        <taxon>Nitrospinota/Tectimicrobiota group</taxon>
        <taxon>Candidatus Tectimicrobiota</taxon>
        <taxon>Candidatus Entotheonellia</taxon>
        <taxon>Candidatus Entotheonellales</taxon>
        <taxon>Candidatus Entotheonellaceae</taxon>
        <taxon>Candidatus Entotheonella</taxon>
    </lineage>
</organism>
<dbReference type="InterPro" id="IPR052038">
    <property type="entry name" value="Type-VII_TA_antitoxin"/>
</dbReference>
<feature type="domain" description="Polymerase nucleotidyl transferase" evidence="10">
    <location>
        <begin position="14"/>
        <end position="93"/>
    </location>
</feature>